<dbReference type="AlphaFoldDB" id="D4LXZ6"/>
<dbReference type="HOGENOM" id="CLU_3363618_0_0_9"/>
<evidence type="ECO:0000313" key="1">
    <source>
        <dbReference type="EMBL" id="CBL22499.1"/>
    </source>
</evidence>
<proteinExistence type="predicted"/>
<dbReference type="KEGG" id="rob:CK5_10020"/>
<keyword evidence="2" id="KW-1185">Reference proteome</keyword>
<gene>
    <name evidence="1" type="ORF">CK5_10020</name>
</gene>
<dbReference type="EMBL" id="FP929054">
    <property type="protein sequence ID" value="CBL22499.1"/>
    <property type="molecule type" value="Genomic_DNA"/>
</dbReference>
<protein>
    <submittedName>
        <fullName evidence="1">Uncharacterized protein</fullName>
    </submittedName>
</protein>
<reference evidence="1 2" key="1">
    <citation type="submission" date="2010-03" db="EMBL/GenBank/DDBJ databases">
        <title>The genome sequence of Ruminococcus obeum A2-162.</title>
        <authorList>
            <consortium name="metaHIT consortium -- http://www.metahit.eu/"/>
            <person name="Pajon A."/>
            <person name="Turner K."/>
            <person name="Parkhill J."/>
            <person name="Duncan S."/>
            <person name="Flint H."/>
        </authorList>
    </citation>
    <scope>NUCLEOTIDE SEQUENCE [LARGE SCALE GENOMIC DNA]</scope>
    <source>
        <strain evidence="1 2">A2-162</strain>
    </source>
</reference>
<dbReference type="Proteomes" id="UP000008955">
    <property type="component" value="Chromosome"/>
</dbReference>
<evidence type="ECO:0000313" key="2">
    <source>
        <dbReference type="Proteomes" id="UP000008955"/>
    </source>
</evidence>
<reference evidence="1 2" key="2">
    <citation type="submission" date="2010-03" db="EMBL/GenBank/DDBJ databases">
        <authorList>
            <person name="Pajon A."/>
        </authorList>
    </citation>
    <scope>NUCLEOTIDE SEQUENCE [LARGE SCALE GENOMIC DNA]</scope>
    <source>
        <strain evidence="1 2">A2-162</strain>
    </source>
</reference>
<name>D4LXZ6_9FIRM</name>
<sequence length="35" mass="4368">MIYQEESRPRKFRMYRIIHGFYTGDSDSVRGWQEQ</sequence>
<organism evidence="1 2">
    <name type="scientific">Blautia obeum A2-162</name>
    <dbReference type="NCBI Taxonomy" id="657314"/>
    <lineage>
        <taxon>Bacteria</taxon>
        <taxon>Bacillati</taxon>
        <taxon>Bacillota</taxon>
        <taxon>Clostridia</taxon>
        <taxon>Lachnospirales</taxon>
        <taxon>Lachnospiraceae</taxon>
        <taxon>Blautia</taxon>
    </lineage>
</organism>
<accession>D4LXZ6</accession>